<dbReference type="Proteomes" id="UP001054889">
    <property type="component" value="Unassembled WGS sequence"/>
</dbReference>
<evidence type="ECO:0000313" key="3">
    <source>
        <dbReference type="Proteomes" id="UP001054889"/>
    </source>
</evidence>
<reference evidence="1" key="1">
    <citation type="journal article" date="2018" name="DNA Res.">
        <title>Multiple hybrid de novo genome assembly of finger millet, an orphan allotetraploid crop.</title>
        <authorList>
            <person name="Hatakeyama M."/>
            <person name="Aluri S."/>
            <person name="Balachadran M.T."/>
            <person name="Sivarajan S.R."/>
            <person name="Patrignani A."/>
            <person name="Gruter S."/>
            <person name="Poveda L."/>
            <person name="Shimizu-Inatsugi R."/>
            <person name="Baeten J."/>
            <person name="Francoijs K.J."/>
            <person name="Nataraja K.N."/>
            <person name="Reddy Y.A.N."/>
            <person name="Phadnis S."/>
            <person name="Ravikumar R.L."/>
            <person name="Schlapbach R."/>
            <person name="Sreeman S.M."/>
            <person name="Shimizu K.K."/>
        </authorList>
    </citation>
    <scope>NUCLEOTIDE SEQUENCE</scope>
</reference>
<proteinExistence type="predicted"/>
<dbReference type="EMBL" id="BQKI01000001">
    <property type="protein sequence ID" value="GJM85208.1"/>
    <property type="molecule type" value="Genomic_DNA"/>
</dbReference>
<comment type="caution">
    <text evidence="1">The sequence shown here is derived from an EMBL/GenBank/DDBJ whole genome shotgun (WGS) entry which is preliminary data.</text>
</comment>
<gene>
    <name evidence="1" type="primary">ga00951</name>
    <name evidence="2" type="synonym">ga01638</name>
    <name evidence="1" type="ORF">PR202_ga00951</name>
    <name evidence="2" type="ORF">PR202_ga01638</name>
</gene>
<sequence>MIIAAVQDYPGEYRPDWGWMSFLVDILRPSTGEGPSWYHLLKRASGGCSDLMYSGHMLVAVLTAMAWTPLRLAQLLTMGTDGSGEGGDGEGDFAMGAGISGEGGEGNGDLAARAAVSDGVRTSPIAKRRCGRMS</sequence>
<accession>A0AAV5BHS6</accession>
<keyword evidence="3" id="KW-1185">Reference proteome</keyword>
<evidence type="ECO:0008006" key="4">
    <source>
        <dbReference type="Google" id="ProtNLM"/>
    </source>
</evidence>
<name>A0AAV5BHS6_ELECO</name>
<dbReference type="AlphaFoldDB" id="A0AAV5BHS6"/>
<organism evidence="1 3">
    <name type="scientific">Eleusine coracana subsp. coracana</name>
    <dbReference type="NCBI Taxonomy" id="191504"/>
    <lineage>
        <taxon>Eukaryota</taxon>
        <taxon>Viridiplantae</taxon>
        <taxon>Streptophyta</taxon>
        <taxon>Embryophyta</taxon>
        <taxon>Tracheophyta</taxon>
        <taxon>Spermatophyta</taxon>
        <taxon>Magnoliopsida</taxon>
        <taxon>Liliopsida</taxon>
        <taxon>Poales</taxon>
        <taxon>Poaceae</taxon>
        <taxon>PACMAD clade</taxon>
        <taxon>Chloridoideae</taxon>
        <taxon>Cynodonteae</taxon>
        <taxon>Eleusininae</taxon>
        <taxon>Eleusine</taxon>
    </lineage>
</organism>
<evidence type="ECO:0000313" key="1">
    <source>
        <dbReference type="EMBL" id="GJM85208.1"/>
    </source>
</evidence>
<evidence type="ECO:0000313" key="2">
    <source>
        <dbReference type="EMBL" id="GJM85836.1"/>
    </source>
</evidence>
<protein>
    <recommendedName>
        <fullName evidence="4">Sphingomyelin synthase-like domain-containing protein</fullName>
    </recommendedName>
</protein>
<reference evidence="1" key="2">
    <citation type="submission" date="2021-12" db="EMBL/GenBank/DDBJ databases">
        <title>Resequencing data analysis of finger millet.</title>
        <authorList>
            <person name="Hatakeyama M."/>
            <person name="Aluri S."/>
            <person name="Balachadran M.T."/>
            <person name="Sivarajan S.R."/>
            <person name="Poveda L."/>
            <person name="Shimizu-Inatsugi R."/>
            <person name="Schlapbach R."/>
            <person name="Sreeman S.M."/>
            <person name="Shimizu K.K."/>
        </authorList>
    </citation>
    <scope>NUCLEOTIDE SEQUENCE</scope>
</reference>
<dbReference type="EMBL" id="BQKI01000001">
    <property type="protein sequence ID" value="GJM85836.1"/>
    <property type="molecule type" value="Genomic_DNA"/>
</dbReference>